<proteinExistence type="inferred from homology"/>
<accession>A0ABS1LPJ2</accession>
<dbReference type="PROSITE" id="PS50263">
    <property type="entry name" value="CN_HYDROLASE"/>
    <property type="match status" value="1"/>
</dbReference>
<gene>
    <name evidence="3" type="ORF">HGK34_18250</name>
</gene>
<name>A0ABS1LPJ2_9MICO</name>
<evidence type="ECO:0000259" key="2">
    <source>
        <dbReference type="PROSITE" id="PS50263"/>
    </source>
</evidence>
<evidence type="ECO:0000256" key="1">
    <source>
        <dbReference type="ARBA" id="ARBA00010613"/>
    </source>
</evidence>
<dbReference type="GO" id="GO:0016787">
    <property type="term" value="F:hydrolase activity"/>
    <property type="evidence" value="ECO:0007669"/>
    <property type="project" value="UniProtKB-KW"/>
</dbReference>
<dbReference type="Gene3D" id="3.60.110.10">
    <property type="entry name" value="Carbon-nitrogen hydrolase"/>
    <property type="match status" value="1"/>
</dbReference>
<dbReference type="InterPro" id="IPR003010">
    <property type="entry name" value="C-N_Hydrolase"/>
</dbReference>
<dbReference type="PANTHER" id="PTHR23088">
    <property type="entry name" value="NITRILASE-RELATED"/>
    <property type="match status" value="1"/>
</dbReference>
<keyword evidence="3" id="KW-0378">Hydrolase</keyword>
<sequence length="280" mass="29019">MTSGMVPTAAPPSGSPSKVRVTVAQLTVSDDAAANRATAEGAFREAARVGADLLVLPEYASAYDPRGVGAEHAEPLDGPYVSMLRRRAAEDGVAVIAGVALPAGDGRAANALVVVDREGALAGVYRKVHLYDAFGTRESDRLEPGPAGAEPVTLPLGGLTFGVLTCYDLRFPESARRLVDAGADVLVYPAAWMAGPLKVDHWHTLLRARAIENTAIVLGVGMAGRSVTGRSLLVGPDGVVGLELGEGPEIRTVDLDPAGVAATRRANPSLANRRYTVAPL</sequence>
<dbReference type="EMBL" id="JABBYC010000047">
    <property type="protein sequence ID" value="MBL0888202.1"/>
    <property type="molecule type" value="Genomic_DNA"/>
</dbReference>
<evidence type="ECO:0000313" key="4">
    <source>
        <dbReference type="Proteomes" id="UP000675409"/>
    </source>
</evidence>
<dbReference type="SUPFAM" id="SSF56317">
    <property type="entry name" value="Carbon-nitrogen hydrolase"/>
    <property type="match status" value="1"/>
</dbReference>
<keyword evidence="4" id="KW-1185">Reference proteome</keyword>
<protein>
    <submittedName>
        <fullName evidence="3">Carbon-nitrogen hydrolase family protein</fullName>
    </submittedName>
</protein>
<dbReference type="PANTHER" id="PTHR23088:SF27">
    <property type="entry name" value="DEAMINATED GLUTATHIONE AMIDASE"/>
    <property type="match status" value="1"/>
</dbReference>
<evidence type="ECO:0000313" key="3">
    <source>
        <dbReference type="EMBL" id="MBL0888202.1"/>
    </source>
</evidence>
<dbReference type="CDD" id="cd07581">
    <property type="entry name" value="nitrilase_3"/>
    <property type="match status" value="1"/>
</dbReference>
<dbReference type="PROSITE" id="PS01227">
    <property type="entry name" value="UPF0012"/>
    <property type="match status" value="1"/>
</dbReference>
<comment type="similarity">
    <text evidence="1">Belongs to the carbon-nitrogen hydrolase superfamily. NIT1/NIT2 family.</text>
</comment>
<dbReference type="InterPro" id="IPR036526">
    <property type="entry name" value="C-N_Hydrolase_sf"/>
</dbReference>
<dbReference type="InterPro" id="IPR001110">
    <property type="entry name" value="UPF0012_CS"/>
</dbReference>
<dbReference type="Pfam" id="PF00795">
    <property type="entry name" value="CN_hydrolase"/>
    <property type="match status" value="1"/>
</dbReference>
<organism evidence="3 4">
    <name type="scientific">Myceligenerans indicum</name>
    <dbReference type="NCBI Taxonomy" id="2593663"/>
    <lineage>
        <taxon>Bacteria</taxon>
        <taxon>Bacillati</taxon>
        <taxon>Actinomycetota</taxon>
        <taxon>Actinomycetes</taxon>
        <taxon>Micrococcales</taxon>
        <taxon>Promicromonosporaceae</taxon>
        <taxon>Myceligenerans</taxon>
    </lineage>
</organism>
<comment type="caution">
    <text evidence="3">The sequence shown here is derived from an EMBL/GenBank/DDBJ whole genome shotgun (WGS) entry which is preliminary data.</text>
</comment>
<dbReference type="Proteomes" id="UP000675409">
    <property type="component" value="Unassembled WGS sequence"/>
</dbReference>
<reference evidence="3 4" key="1">
    <citation type="journal article" date="2021" name="Arch. Microbiol.">
        <title>Myceligenerans indicum sp. nov., an actinobacterium isolated from mangrove sediment of Sundarbans, India.</title>
        <authorList>
            <person name="Asha K."/>
            <person name="Bhadury P."/>
        </authorList>
    </citation>
    <scope>NUCLEOTIDE SEQUENCE [LARGE SCALE GENOMIC DNA]</scope>
    <source>
        <strain evidence="3 4">I2</strain>
    </source>
</reference>
<feature type="domain" description="CN hydrolase" evidence="2">
    <location>
        <begin position="19"/>
        <end position="257"/>
    </location>
</feature>